<name>A0A8K0JF15_9TREE</name>
<dbReference type="EMBL" id="JABELV010000232">
    <property type="protein sequence ID" value="KAG7527757.1"/>
    <property type="molecule type" value="Genomic_DNA"/>
</dbReference>
<dbReference type="GO" id="GO:0032543">
    <property type="term" value="P:mitochondrial translation"/>
    <property type="evidence" value="ECO:0007669"/>
    <property type="project" value="InterPro"/>
</dbReference>
<dbReference type="PANTHER" id="PTHR39150:SF1">
    <property type="entry name" value="LARGE RIBOSOMAL SUBUNIT PROTEIN ML40"/>
    <property type="match status" value="1"/>
</dbReference>
<dbReference type="Gene3D" id="6.10.250.3440">
    <property type="match status" value="1"/>
</dbReference>
<evidence type="ECO:0000313" key="2">
    <source>
        <dbReference type="EMBL" id="KAG7527757.1"/>
    </source>
</evidence>
<dbReference type="PANTHER" id="PTHR39150">
    <property type="entry name" value="54S RIBOSOMAL PROTEIN L28, MITOCHONDRIAL"/>
    <property type="match status" value="1"/>
</dbReference>
<evidence type="ECO:0000313" key="3">
    <source>
        <dbReference type="Proteomes" id="UP000812966"/>
    </source>
</evidence>
<comment type="caution">
    <text evidence="2">The sequence shown here is derived from an EMBL/GenBank/DDBJ whole genome shotgun (WGS) entry which is preliminary data.</text>
</comment>
<gene>
    <name evidence="2" type="ORF">FFLO_06619</name>
</gene>
<dbReference type="InterPro" id="IPR042831">
    <property type="entry name" value="Ribosomal_mL40_fung"/>
</dbReference>
<feature type="compositionally biased region" description="Low complexity" evidence="1">
    <location>
        <begin position="13"/>
        <end position="27"/>
    </location>
</feature>
<evidence type="ECO:0000256" key="1">
    <source>
        <dbReference type="SAM" id="MobiDB-lite"/>
    </source>
</evidence>
<dbReference type="GO" id="GO:0005739">
    <property type="term" value="C:mitochondrion"/>
    <property type="evidence" value="ECO:0007669"/>
    <property type="project" value="GOC"/>
</dbReference>
<dbReference type="Proteomes" id="UP000812966">
    <property type="component" value="Unassembled WGS sequence"/>
</dbReference>
<proteinExistence type="predicted"/>
<accession>A0A8K0JF15</accession>
<keyword evidence="3" id="KW-1185">Reference proteome</keyword>
<dbReference type="AlphaFoldDB" id="A0A8K0JF15"/>
<organism evidence="2 3">
    <name type="scientific">Filobasidium floriforme</name>
    <dbReference type="NCBI Taxonomy" id="5210"/>
    <lineage>
        <taxon>Eukaryota</taxon>
        <taxon>Fungi</taxon>
        <taxon>Dikarya</taxon>
        <taxon>Basidiomycota</taxon>
        <taxon>Agaricomycotina</taxon>
        <taxon>Tremellomycetes</taxon>
        <taxon>Filobasidiales</taxon>
        <taxon>Filobasidiaceae</taxon>
        <taxon>Filobasidium</taxon>
    </lineage>
</organism>
<sequence length="213" mass="23928">MDTIRKALYPPLTTTFTAGASSSTSASSKKKAAPEADAEAQEQRVFVTALHETSKTHASSPTGTYHPQMLDRLTHVLLPTPNADPTRAKETHETITRAHLVSKRMERESRERALRAKEASLKRACDALRAISESSSDRSVKRLYEAAMYQPDVRNKNSASPAPEVEDGKKLSLAERKYYDARIEGVFPREMKVPRDTWPNGERWDYGWKRVGV</sequence>
<protein>
    <submittedName>
        <fullName evidence="2">Uncharacterized protein</fullName>
    </submittedName>
</protein>
<feature type="region of interest" description="Disordered" evidence="1">
    <location>
        <begin position="1"/>
        <end position="42"/>
    </location>
</feature>
<dbReference type="GO" id="GO:0003735">
    <property type="term" value="F:structural constituent of ribosome"/>
    <property type="evidence" value="ECO:0007669"/>
    <property type="project" value="InterPro"/>
</dbReference>
<reference evidence="2" key="1">
    <citation type="submission" date="2020-04" db="EMBL/GenBank/DDBJ databases">
        <title>Analysis of mating type loci in Filobasidium floriforme.</title>
        <authorList>
            <person name="Nowrousian M."/>
        </authorList>
    </citation>
    <scope>NUCLEOTIDE SEQUENCE</scope>
    <source>
        <strain evidence="2">CBS 6242</strain>
    </source>
</reference>